<dbReference type="PATRIC" id="fig|1185652.3.peg.4132"/>
<protein>
    <submittedName>
        <fullName evidence="1">Uncharacterized protein</fullName>
    </submittedName>
</protein>
<dbReference type="KEGG" id="sfd:USDA257_c39830"/>
<name>I3X9H1_SINF2</name>
<dbReference type="EMBL" id="CP003563">
    <property type="protein sequence ID" value="AFL52527.1"/>
    <property type="molecule type" value="Genomic_DNA"/>
</dbReference>
<accession>I3X9H1</accession>
<organism evidence="1 2">
    <name type="scientific">Sinorhizobium fredii (strain USDA 257)</name>
    <dbReference type="NCBI Taxonomy" id="1185652"/>
    <lineage>
        <taxon>Bacteria</taxon>
        <taxon>Pseudomonadati</taxon>
        <taxon>Pseudomonadota</taxon>
        <taxon>Alphaproteobacteria</taxon>
        <taxon>Hyphomicrobiales</taxon>
        <taxon>Rhizobiaceae</taxon>
        <taxon>Sinorhizobium/Ensifer group</taxon>
        <taxon>Sinorhizobium</taxon>
    </lineage>
</organism>
<proteinExistence type="predicted"/>
<dbReference type="HOGENOM" id="CLU_2958294_0_0_5"/>
<sequence length="59" mass="6249">MCTPARDEEFLALTNLRGKAIEAVCSSPDEAEAIIESNAHHARAAGSLDFLFTGRMAAA</sequence>
<dbReference type="AlphaFoldDB" id="I3X9H1"/>
<evidence type="ECO:0000313" key="2">
    <source>
        <dbReference type="Proteomes" id="UP000006180"/>
    </source>
</evidence>
<gene>
    <name evidence="1" type="ORF">USDA257_c39830</name>
</gene>
<evidence type="ECO:0000313" key="1">
    <source>
        <dbReference type="EMBL" id="AFL52527.1"/>
    </source>
</evidence>
<reference evidence="1 2" key="1">
    <citation type="journal article" date="2012" name="J. Bacteriol.">
        <title>Complete genome sequence of the broad-host-range strain Sinorhizobium fredii USDA257.</title>
        <authorList>
            <person name="Schuldes J."/>
            <person name="Rodriguez Orbegoso M."/>
            <person name="Schmeisser C."/>
            <person name="Krishnan H.B."/>
            <person name="Daniel R."/>
            <person name="Streit W.R."/>
        </authorList>
    </citation>
    <scope>NUCLEOTIDE SEQUENCE [LARGE SCALE GENOMIC DNA]</scope>
    <source>
        <strain evidence="1 2">USDA 257</strain>
    </source>
</reference>
<dbReference type="STRING" id="1185652.USDA257_c39830"/>
<dbReference type="Proteomes" id="UP000006180">
    <property type="component" value="Chromosome"/>
</dbReference>